<dbReference type="GO" id="GO:0008270">
    <property type="term" value="F:zinc ion binding"/>
    <property type="evidence" value="ECO:0007669"/>
    <property type="project" value="UniProtKB-KW"/>
</dbReference>
<keyword evidence="3" id="KW-0862">Zinc</keyword>
<dbReference type="EMBL" id="JANCYW010000004">
    <property type="protein sequence ID" value="KAK4535353.1"/>
    <property type="molecule type" value="Genomic_DNA"/>
</dbReference>
<dbReference type="PROSITE" id="PS50157">
    <property type="entry name" value="ZINC_FINGER_C2H2_2"/>
    <property type="match status" value="3"/>
</dbReference>
<dbReference type="SUPFAM" id="SSF57667">
    <property type="entry name" value="beta-beta-alpha zinc fingers"/>
    <property type="match status" value="2"/>
</dbReference>
<dbReference type="GO" id="GO:0000978">
    <property type="term" value="F:RNA polymerase II cis-regulatory region sequence-specific DNA binding"/>
    <property type="evidence" value="ECO:0007669"/>
    <property type="project" value="TreeGrafter"/>
</dbReference>
<sequence>MRSPPSSIESIVMEGGVGERQDVQLRLRDILHVDVPNTGLALEVPLSAPPLGDKRQGALPMTPKSAPPLGLSAHVDTDAARLVALDERYRSRTSLQPRVKTRRSNLPPGAVRGGYGQHACPYPGCERRFTLTANLRVHIRTIHYQERPYPCPHPGCLKRFTQRGNANTHYRTVHMREMRFRCPVVRCGKRFGQKANLLLHALKLHGLGEVDLLLMGMDGSVKDD</sequence>
<dbReference type="AlphaFoldDB" id="A0AAV9IU27"/>
<evidence type="ECO:0000256" key="4">
    <source>
        <dbReference type="PROSITE-ProRule" id="PRU00042"/>
    </source>
</evidence>
<dbReference type="SMART" id="SM00355">
    <property type="entry name" value="ZnF_C2H2"/>
    <property type="match status" value="3"/>
</dbReference>
<dbReference type="InterPro" id="IPR036236">
    <property type="entry name" value="Znf_C2H2_sf"/>
</dbReference>
<keyword evidence="1" id="KW-0479">Metal-binding</keyword>
<reference evidence="6 7" key="1">
    <citation type="submission" date="2022-07" db="EMBL/GenBank/DDBJ databases">
        <title>Genome-wide signatures of adaptation to extreme environments.</title>
        <authorList>
            <person name="Cho C.H."/>
            <person name="Yoon H.S."/>
        </authorList>
    </citation>
    <scope>NUCLEOTIDE SEQUENCE [LARGE SCALE GENOMIC DNA]</scope>
    <source>
        <strain evidence="6 7">DBV 063 E5</strain>
    </source>
</reference>
<evidence type="ECO:0000313" key="7">
    <source>
        <dbReference type="Proteomes" id="UP001301350"/>
    </source>
</evidence>
<evidence type="ECO:0000313" key="6">
    <source>
        <dbReference type="EMBL" id="KAK4535353.1"/>
    </source>
</evidence>
<feature type="domain" description="C2H2-type" evidence="5">
    <location>
        <begin position="149"/>
        <end position="179"/>
    </location>
</feature>
<gene>
    <name evidence="6" type="ORF">CDCA_CDCA04G1378</name>
</gene>
<dbReference type="PANTHER" id="PTHR23235">
    <property type="entry name" value="KRUEPPEL-LIKE TRANSCRIPTION FACTOR"/>
    <property type="match status" value="1"/>
</dbReference>
<proteinExistence type="predicted"/>
<feature type="domain" description="C2H2-type" evidence="5">
    <location>
        <begin position="180"/>
        <end position="205"/>
    </location>
</feature>
<keyword evidence="7" id="KW-1185">Reference proteome</keyword>
<dbReference type="InterPro" id="IPR013087">
    <property type="entry name" value="Znf_C2H2_type"/>
</dbReference>
<dbReference type="GO" id="GO:0000981">
    <property type="term" value="F:DNA-binding transcription factor activity, RNA polymerase II-specific"/>
    <property type="evidence" value="ECO:0007669"/>
    <property type="project" value="TreeGrafter"/>
</dbReference>
<evidence type="ECO:0000256" key="3">
    <source>
        <dbReference type="ARBA" id="ARBA00022833"/>
    </source>
</evidence>
<evidence type="ECO:0000256" key="1">
    <source>
        <dbReference type="ARBA" id="ARBA00022723"/>
    </source>
</evidence>
<evidence type="ECO:0000259" key="5">
    <source>
        <dbReference type="PROSITE" id="PS50157"/>
    </source>
</evidence>
<dbReference type="PANTHER" id="PTHR23235:SF120">
    <property type="entry name" value="KRUPPEL-LIKE FACTOR 15"/>
    <property type="match status" value="1"/>
</dbReference>
<dbReference type="Proteomes" id="UP001301350">
    <property type="component" value="Unassembled WGS sequence"/>
</dbReference>
<organism evidence="6 7">
    <name type="scientific">Cyanidium caldarium</name>
    <name type="common">Red alga</name>
    <dbReference type="NCBI Taxonomy" id="2771"/>
    <lineage>
        <taxon>Eukaryota</taxon>
        <taxon>Rhodophyta</taxon>
        <taxon>Bangiophyceae</taxon>
        <taxon>Cyanidiales</taxon>
        <taxon>Cyanidiaceae</taxon>
        <taxon>Cyanidium</taxon>
    </lineage>
</organism>
<feature type="domain" description="C2H2-type" evidence="5">
    <location>
        <begin position="118"/>
        <end position="148"/>
    </location>
</feature>
<dbReference type="Gene3D" id="3.30.160.60">
    <property type="entry name" value="Classic Zinc Finger"/>
    <property type="match status" value="2"/>
</dbReference>
<evidence type="ECO:0000256" key="2">
    <source>
        <dbReference type="ARBA" id="ARBA00022771"/>
    </source>
</evidence>
<comment type="caution">
    <text evidence="6">The sequence shown here is derived from an EMBL/GenBank/DDBJ whole genome shotgun (WGS) entry which is preliminary data.</text>
</comment>
<keyword evidence="2 4" id="KW-0863">Zinc-finger</keyword>
<dbReference type="Pfam" id="PF00096">
    <property type="entry name" value="zf-C2H2"/>
    <property type="match status" value="3"/>
</dbReference>
<dbReference type="PROSITE" id="PS00028">
    <property type="entry name" value="ZINC_FINGER_C2H2_1"/>
    <property type="match status" value="3"/>
</dbReference>
<accession>A0AAV9IU27</accession>
<name>A0AAV9IU27_CYACA</name>
<protein>
    <recommendedName>
        <fullName evidence="5">C2H2-type domain-containing protein</fullName>
    </recommendedName>
</protein>